<evidence type="ECO:0000256" key="3">
    <source>
        <dbReference type="ARBA" id="ARBA00022692"/>
    </source>
</evidence>
<protein>
    <submittedName>
        <fullName evidence="10">Phosphatase PAP2 family protein</fullName>
    </submittedName>
</protein>
<evidence type="ECO:0000256" key="7">
    <source>
        <dbReference type="SAM" id="MobiDB-lite"/>
    </source>
</evidence>
<dbReference type="Gene3D" id="1.20.144.10">
    <property type="entry name" value="Phosphatidic acid phosphatase type 2/haloperoxidase"/>
    <property type="match status" value="1"/>
</dbReference>
<feature type="domain" description="Phosphatidic acid phosphatase type 2/haloperoxidase" evidence="9">
    <location>
        <begin position="63"/>
        <end position="173"/>
    </location>
</feature>
<evidence type="ECO:0000313" key="10">
    <source>
        <dbReference type="EMBL" id="GAA1932786.1"/>
    </source>
</evidence>
<evidence type="ECO:0000256" key="4">
    <source>
        <dbReference type="ARBA" id="ARBA00022801"/>
    </source>
</evidence>
<evidence type="ECO:0000313" key="11">
    <source>
        <dbReference type="Proteomes" id="UP001501303"/>
    </source>
</evidence>
<reference evidence="10 11" key="1">
    <citation type="journal article" date="2019" name="Int. J. Syst. Evol. Microbiol.">
        <title>The Global Catalogue of Microorganisms (GCM) 10K type strain sequencing project: providing services to taxonomists for standard genome sequencing and annotation.</title>
        <authorList>
            <consortium name="The Broad Institute Genomics Platform"/>
            <consortium name="The Broad Institute Genome Sequencing Center for Infectious Disease"/>
            <person name="Wu L."/>
            <person name="Ma J."/>
        </authorList>
    </citation>
    <scope>NUCLEOTIDE SEQUENCE [LARGE SCALE GENOMIC DNA]</scope>
    <source>
        <strain evidence="10 11">JCM 13581</strain>
    </source>
</reference>
<comment type="caution">
    <text evidence="10">The sequence shown here is derived from an EMBL/GenBank/DDBJ whole genome shotgun (WGS) entry which is preliminary data.</text>
</comment>
<evidence type="ECO:0000256" key="2">
    <source>
        <dbReference type="ARBA" id="ARBA00022475"/>
    </source>
</evidence>
<dbReference type="Pfam" id="PF01569">
    <property type="entry name" value="PAP2"/>
    <property type="match status" value="1"/>
</dbReference>
<dbReference type="SMART" id="SM00014">
    <property type="entry name" value="acidPPc"/>
    <property type="match status" value="1"/>
</dbReference>
<evidence type="ECO:0000256" key="5">
    <source>
        <dbReference type="ARBA" id="ARBA00022989"/>
    </source>
</evidence>
<dbReference type="Proteomes" id="UP001501303">
    <property type="component" value="Unassembled WGS sequence"/>
</dbReference>
<comment type="subcellular location">
    <subcellularLocation>
        <location evidence="1">Cell membrane</location>
        <topology evidence="1">Multi-pass membrane protein</topology>
    </subcellularLocation>
</comment>
<keyword evidence="11" id="KW-1185">Reference proteome</keyword>
<feature type="compositionally biased region" description="Gly residues" evidence="7">
    <location>
        <begin position="207"/>
        <end position="217"/>
    </location>
</feature>
<dbReference type="SUPFAM" id="SSF48317">
    <property type="entry name" value="Acid phosphatase/Vanadium-dependent haloperoxidase"/>
    <property type="match status" value="1"/>
</dbReference>
<feature type="transmembrane region" description="Helical" evidence="8">
    <location>
        <begin position="135"/>
        <end position="154"/>
    </location>
</feature>
<feature type="transmembrane region" description="Helical" evidence="8">
    <location>
        <begin position="107"/>
        <end position="128"/>
    </location>
</feature>
<dbReference type="PANTHER" id="PTHR14969">
    <property type="entry name" value="SPHINGOSINE-1-PHOSPHATE PHOSPHOHYDROLASE"/>
    <property type="match status" value="1"/>
</dbReference>
<evidence type="ECO:0000256" key="1">
    <source>
        <dbReference type="ARBA" id="ARBA00004651"/>
    </source>
</evidence>
<keyword evidence="3 8" id="KW-0812">Transmembrane</keyword>
<keyword evidence="4" id="KW-0378">Hydrolase</keyword>
<sequence>MAGMDNPDVDVLRRINRIADSLPDWSYGGVRLMGEFGFPLLLGLLVVLAWWSVRRRPDAPQAVAAVAWAPLAAVLAYLANSPIREFVARPRPFLDHDLHVMLDGKTGYSFVSDHATGAMVLAVALFLVHRRIGAIALVLALGQGFARVLMGLHYPTDVIGGYALGTAVVLLLSPAALAVLTPLARVCSRTRGLGWLVCPREEPAGPGPSGDGPGSSRGHGQEERADEPPAGPVPPGTGRHRARAKARDYAA</sequence>
<dbReference type="RefSeq" id="WP_344265839.1">
    <property type="nucleotide sequence ID" value="NZ_BAAAMJ010000070.1"/>
</dbReference>
<organism evidence="10 11">
    <name type="scientific">Streptomyces sodiiphilus</name>
    <dbReference type="NCBI Taxonomy" id="226217"/>
    <lineage>
        <taxon>Bacteria</taxon>
        <taxon>Bacillati</taxon>
        <taxon>Actinomycetota</taxon>
        <taxon>Actinomycetes</taxon>
        <taxon>Kitasatosporales</taxon>
        <taxon>Streptomycetaceae</taxon>
        <taxon>Streptomyces</taxon>
    </lineage>
</organism>
<feature type="region of interest" description="Disordered" evidence="7">
    <location>
        <begin position="200"/>
        <end position="251"/>
    </location>
</feature>
<dbReference type="InterPro" id="IPR000326">
    <property type="entry name" value="PAP2/HPO"/>
</dbReference>
<evidence type="ECO:0000256" key="8">
    <source>
        <dbReference type="SAM" id="Phobius"/>
    </source>
</evidence>
<dbReference type="EMBL" id="BAAAMJ010000070">
    <property type="protein sequence ID" value="GAA1932786.1"/>
    <property type="molecule type" value="Genomic_DNA"/>
</dbReference>
<keyword evidence="5 8" id="KW-1133">Transmembrane helix</keyword>
<dbReference type="InterPro" id="IPR036938">
    <property type="entry name" value="PAP2/HPO_sf"/>
</dbReference>
<evidence type="ECO:0000259" key="9">
    <source>
        <dbReference type="SMART" id="SM00014"/>
    </source>
</evidence>
<keyword evidence="2" id="KW-1003">Cell membrane</keyword>
<keyword evidence="6 8" id="KW-0472">Membrane</keyword>
<feature type="transmembrane region" description="Helical" evidence="8">
    <location>
        <begin position="62"/>
        <end position="79"/>
    </location>
</feature>
<feature type="transmembrane region" description="Helical" evidence="8">
    <location>
        <begin position="36"/>
        <end position="53"/>
    </location>
</feature>
<feature type="transmembrane region" description="Helical" evidence="8">
    <location>
        <begin position="160"/>
        <end position="181"/>
    </location>
</feature>
<dbReference type="PANTHER" id="PTHR14969:SF62">
    <property type="entry name" value="DECAPRENYLPHOSPHORYL-5-PHOSPHORIBOSE PHOSPHATASE RV3807C-RELATED"/>
    <property type="match status" value="1"/>
</dbReference>
<accession>A0ABN2PXK1</accession>
<name>A0ABN2PXK1_9ACTN</name>
<proteinExistence type="predicted"/>
<evidence type="ECO:0000256" key="6">
    <source>
        <dbReference type="ARBA" id="ARBA00023136"/>
    </source>
</evidence>
<gene>
    <name evidence="10" type="ORF">GCM10009716_44950</name>
</gene>